<evidence type="ECO:0000256" key="3">
    <source>
        <dbReference type="ARBA" id="ARBA00012944"/>
    </source>
</evidence>
<feature type="transmembrane region" description="Helical" evidence="18">
    <location>
        <begin position="546"/>
        <end position="569"/>
    </location>
</feature>
<dbReference type="EMBL" id="MT295305">
    <property type="protein sequence ID" value="QXG15720.1"/>
    <property type="molecule type" value="Genomic_DNA"/>
</dbReference>
<evidence type="ECO:0000256" key="18">
    <source>
        <dbReference type="SAM" id="Phobius"/>
    </source>
</evidence>
<keyword evidence="10" id="KW-0249">Electron transport</keyword>
<evidence type="ECO:0000256" key="14">
    <source>
        <dbReference type="ARBA" id="ARBA00023128"/>
    </source>
</evidence>
<organism evidence="21">
    <name type="scientific">Cladiucha punctata</name>
    <dbReference type="NCBI Taxonomy" id="2669317"/>
    <lineage>
        <taxon>Eukaryota</taxon>
        <taxon>Metazoa</taxon>
        <taxon>Ecdysozoa</taxon>
        <taxon>Arthropoda</taxon>
        <taxon>Hexapoda</taxon>
        <taxon>Insecta</taxon>
        <taxon>Pterygota</taxon>
        <taxon>Neoptera</taxon>
        <taxon>Endopterygota</taxon>
        <taxon>Hymenoptera</taxon>
        <taxon>Tenthredinoidea</taxon>
        <taxon>Tenthredinidae</taxon>
        <taxon>Allantinae</taxon>
        <taxon>Cladiucha</taxon>
    </lineage>
</organism>
<evidence type="ECO:0000256" key="13">
    <source>
        <dbReference type="ARBA" id="ARBA00023075"/>
    </source>
</evidence>
<evidence type="ECO:0000313" key="21">
    <source>
        <dbReference type="EMBL" id="QXG15720.1"/>
    </source>
</evidence>
<keyword evidence="7 18" id="KW-0812">Transmembrane</keyword>
<evidence type="ECO:0000256" key="11">
    <source>
        <dbReference type="ARBA" id="ARBA00022989"/>
    </source>
</evidence>
<keyword evidence="11 18" id="KW-1133">Transmembrane helix</keyword>
<dbReference type="InterPro" id="IPR001750">
    <property type="entry name" value="ND/Mrp_TM"/>
</dbReference>
<dbReference type="GO" id="GO:0005743">
    <property type="term" value="C:mitochondrial inner membrane"/>
    <property type="evidence" value="ECO:0007669"/>
    <property type="project" value="UniProtKB-SubCell"/>
</dbReference>
<feature type="domain" description="NADH:quinone oxidoreductase/Mrp antiporter transmembrane" evidence="19">
    <location>
        <begin position="104"/>
        <end position="387"/>
    </location>
</feature>
<dbReference type="GO" id="GO:0003954">
    <property type="term" value="F:NADH dehydrogenase activity"/>
    <property type="evidence" value="ECO:0007669"/>
    <property type="project" value="TreeGrafter"/>
</dbReference>
<feature type="domain" description="NADH dehydrogenase subunit 5 C-terminal" evidence="20">
    <location>
        <begin position="392"/>
        <end position="569"/>
    </location>
</feature>
<evidence type="ECO:0000256" key="4">
    <source>
        <dbReference type="ARBA" id="ARBA00021096"/>
    </source>
</evidence>
<dbReference type="Pfam" id="PF00361">
    <property type="entry name" value="Proton_antipo_M"/>
    <property type="match status" value="1"/>
</dbReference>
<accession>A0A8F4TDM3</accession>
<evidence type="ECO:0000256" key="2">
    <source>
        <dbReference type="ARBA" id="ARBA00004448"/>
    </source>
</evidence>
<feature type="transmembrane region" description="Helical" evidence="18">
    <location>
        <begin position="449"/>
        <end position="474"/>
    </location>
</feature>
<name>A0A8F4TDM3_9HYME</name>
<evidence type="ECO:0000256" key="10">
    <source>
        <dbReference type="ARBA" id="ARBA00022982"/>
    </source>
</evidence>
<reference evidence="21" key="1">
    <citation type="journal article" date="2021" name="Insects">
        <title>Mitochondrial Phylogenomics of Tenthredinidae (Hymenoptera: Tenthredinoidea) Supports the Monophyly of Megabelesesinae as a Subfamily.</title>
        <authorList>
            <person name="Niu G."/>
            <person name="Jiang S."/>
            <person name="Dogan O."/>
            <person name="Korkmaz E.M."/>
            <person name="Budak M."/>
            <person name="Wu D."/>
            <person name="Wei M."/>
        </authorList>
    </citation>
    <scope>NUCLEOTIDE SEQUENCE</scope>
</reference>
<dbReference type="PANTHER" id="PTHR42829">
    <property type="entry name" value="NADH-UBIQUINONE OXIDOREDUCTASE CHAIN 5"/>
    <property type="match status" value="1"/>
</dbReference>
<feature type="transmembrane region" description="Helical" evidence="18">
    <location>
        <begin position="213"/>
        <end position="231"/>
    </location>
</feature>
<evidence type="ECO:0000256" key="17">
    <source>
        <dbReference type="ARBA" id="ARBA00049551"/>
    </source>
</evidence>
<comment type="subcellular location">
    <subcellularLocation>
        <location evidence="2">Mitochondrion inner membrane</location>
        <topology evidence="2">Multi-pass membrane protein</topology>
    </subcellularLocation>
</comment>
<proteinExistence type="predicted"/>
<feature type="transmembrane region" description="Helical" evidence="18">
    <location>
        <begin position="12"/>
        <end position="34"/>
    </location>
</feature>
<dbReference type="InterPro" id="IPR003945">
    <property type="entry name" value="NU5C-like"/>
</dbReference>
<evidence type="ECO:0000256" key="1">
    <source>
        <dbReference type="ARBA" id="ARBA00003257"/>
    </source>
</evidence>
<sequence>MLLINIFMMKLILLSFISFISSMYFLMNNLMYFFEYNIFYLNSSNIIMVIFLDWMAMIFLSVVFFISSFVIYYSKFYMEGDLMINRFIFLIIMFVLSMVLLIISPNMISILLGWDGLGLVSYCLVIYYQNIKSFNAGMLTVLSNRIGDVFLLISISWMMNFGSWSYMFYLEFMYMNYEMMLIMIFISLASFTKSAQIPFSSWLPAAMAAPTPVSSLVHSSTLVTAGVYLMIRFENLLMKIEFISKWFLLLSLLTMFMSGLNANFEYDLKKIIALSTLSQLGLMISTLLLGYTNLAFFHLLMHALFKSLMFLCAGIYIHNLMNFQDIRYMGSMSKQMPFISLCFNFSNLALCGFPFLSGFYSKDLILEMIFLMNYNNLIMIMLMISTLLTVSYTFRLIYYLMFNEFNFLSTNFLNEYSWELNKSVILLMMMVIISGSIFSWIIFPVPLTVILPFYLKIFPLILIIMGMFLGNFFYKMNFIILKNSMFMMLFFSMMWFLPIISMNGMVKNILILSKTLFYLDNSWTEMLIGQKMIFYLKLSSSLMDMLMFYLNSLLNLFFLLIMFWWYLYFLKL</sequence>
<dbReference type="GO" id="GO:0008137">
    <property type="term" value="F:NADH dehydrogenase (ubiquinone) activity"/>
    <property type="evidence" value="ECO:0007669"/>
    <property type="project" value="UniProtKB-EC"/>
</dbReference>
<dbReference type="InterPro" id="IPR010934">
    <property type="entry name" value="NADH_DH_su5_C"/>
</dbReference>
<dbReference type="EC" id="7.1.1.2" evidence="3"/>
<comment type="catalytic activity">
    <reaction evidence="17">
        <text>a ubiquinone + NADH + 5 H(+)(in) = a ubiquinol + NAD(+) + 4 H(+)(out)</text>
        <dbReference type="Rhea" id="RHEA:29091"/>
        <dbReference type="Rhea" id="RHEA-COMP:9565"/>
        <dbReference type="Rhea" id="RHEA-COMP:9566"/>
        <dbReference type="ChEBI" id="CHEBI:15378"/>
        <dbReference type="ChEBI" id="CHEBI:16389"/>
        <dbReference type="ChEBI" id="CHEBI:17976"/>
        <dbReference type="ChEBI" id="CHEBI:57540"/>
        <dbReference type="ChEBI" id="CHEBI:57945"/>
        <dbReference type="EC" id="7.1.1.2"/>
    </reaction>
</comment>
<feature type="transmembrane region" description="Helical" evidence="18">
    <location>
        <begin position="243"/>
        <end position="264"/>
    </location>
</feature>
<evidence type="ECO:0000256" key="5">
    <source>
        <dbReference type="ARBA" id="ARBA00022448"/>
    </source>
</evidence>
<keyword evidence="9" id="KW-1278">Translocase</keyword>
<keyword evidence="14 21" id="KW-0496">Mitochondrion</keyword>
<keyword evidence="5" id="KW-0813">Transport</keyword>
<feature type="transmembrane region" description="Helical" evidence="18">
    <location>
        <begin position="149"/>
        <end position="168"/>
    </location>
</feature>
<dbReference type="AlphaFoldDB" id="A0A8F4TDM3"/>
<evidence type="ECO:0000256" key="8">
    <source>
        <dbReference type="ARBA" id="ARBA00022792"/>
    </source>
</evidence>
<evidence type="ECO:0000259" key="19">
    <source>
        <dbReference type="Pfam" id="PF00361"/>
    </source>
</evidence>
<keyword evidence="15 18" id="KW-0472">Membrane</keyword>
<evidence type="ECO:0000259" key="20">
    <source>
        <dbReference type="Pfam" id="PF06455"/>
    </source>
</evidence>
<dbReference type="PRINTS" id="PR01434">
    <property type="entry name" value="NADHDHGNASE5"/>
</dbReference>
<evidence type="ECO:0000256" key="9">
    <source>
        <dbReference type="ARBA" id="ARBA00022967"/>
    </source>
</evidence>
<evidence type="ECO:0000256" key="6">
    <source>
        <dbReference type="ARBA" id="ARBA00022660"/>
    </source>
</evidence>
<dbReference type="Pfam" id="PF06455">
    <property type="entry name" value="NADH5_C"/>
    <property type="match status" value="1"/>
</dbReference>
<feature type="transmembrane region" description="Helical" evidence="18">
    <location>
        <begin position="109"/>
        <end position="128"/>
    </location>
</feature>
<feature type="transmembrane region" description="Helical" evidence="18">
    <location>
        <begin position="174"/>
        <end position="192"/>
    </location>
</feature>
<dbReference type="GO" id="GO:0015990">
    <property type="term" value="P:electron transport coupled proton transport"/>
    <property type="evidence" value="ECO:0007669"/>
    <property type="project" value="TreeGrafter"/>
</dbReference>
<evidence type="ECO:0000256" key="12">
    <source>
        <dbReference type="ARBA" id="ARBA00023027"/>
    </source>
</evidence>
<geneLocation type="mitochondrion" evidence="21"/>
<gene>
    <name evidence="21" type="primary">ND5</name>
</gene>
<feature type="transmembrane region" description="Helical" evidence="18">
    <location>
        <begin position="295"/>
        <end position="317"/>
    </location>
</feature>
<evidence type="ECO:0000256" key="16">
    <source>
        <dbReference type="ARBA" id="ARBA00031027"/>
    </source>
</evidence>
<feature type="transmembrane region" description="Helical" evidence="18">
    <location>
        <begin position="84"/>
        <end position="103"/>
    </location>
</feature>
<keyword evidence="6" id="KW-0679">Respiratory chain</keyword>
<feature type="transmembrane region" description="Helical" evidence="18">
    <location>
        <begin position="486"/>
        <end position="506"/>
    </location>
</feature>
<feature type="transmembrane region" description="Helical" evidence="18">
    <location>
        <begin position="377"/>
        <end position="402"/>
    </location>
</feature>
<keyword evidence="13" id="KW-0830">Ubiquinone</keyword>
<dbReference type="PANTHER" id="PTHR42829:SF2">
    <property type="entry name" value="NADH-UBIQUINONE OXIDOREDUCTASE CHAIN 5"/>
    <property type="match status" value="1"/>
</dbReference>
<dbReference type="GO" id="GO:0042773">
    <property type="term" value="P:ATP synthesis coupled electron transport"/>
    <property type="evidence" value="ECO:0007669"/>
    <property type="project" value="InterPro"/>
</dbReference>
<feature type="transmembrane region" description="Helical" evidence="18">
    <location>
        <begin position="46"/>
        <end position="72"/>
    </location>
</feature>
<keyword evidence="12" id="KW-0520">NAD</keyword>
<keyword evidence="8" id="KW-0999">Mitochondrion inner membrane</keyword>
<feature type="transmembrane region" description="Helical" evidence="18">
    <location>
        <begin position="271"/>
        <end position="289"/>
    </location>
</feature>
<comment type="function">
    <text evidence="1">Core subunit of the mitochondrial membrane respiratory chain NADH dehydrogenase (Complex I) that is believed to belong to the minimal assembly required for catalysis. Complex I functions in the transfer of electrons from NADH to the respiratory chain. The immediate electron acceptor for the enzyme is believed to be ubiquinone.</text>
</comment>
<feature type="transmembrane region" description="Helical" evidence="18">
    <location>
        <begin position="423"/>
        <end position="443"/>
    </location>
</feature>
<protein>
    <recommendedName>
        <fullName evidence="4">NADH-ubiquinone oxidoreductase chain 5</fullName>
        <ecNumber evidence="3">7.1.1.2</ecNumber>
    </recommendedName>
    <alternativeName>
        <fullName evidence="16">NADH dehydrogenase subunit 5</fullName>
    </alternativeName>
</protein>
<evidence type="ECO:0000256" key="7">
    <source>
        <dbReference type="ARBA" id="ARBA00022692"/>
    </source>
</evidence>
<feature type="transmembrane region" description="Helical" evidence="18">
    <location>
        <begin position="338"/>
        <end position="357"/>
    </location>
</feature>
<evidence type="ECO:0000256" key="15">
    <source>
        <dbReference type="ARBA" id="ARBA00023136"/>
    </source>
</evidence>